<dbReference type="InterPro" id="IPR044552">
    <property type="entry name" value="GLIP1-5/GLL25"/>
</dbReference>
<dbReference type="PANTHER" id="PTHR45966:SF13">
    <property type="entry name" value="GDSL ESTERASE_LIPASE"/>
    <property type="match status" value="1"/>
</dbReference>
<dbReference type="EMBL" id="JABCRI010000023">
    <property type="protein sequence ID" value="KAF8378652.1"/>
    <property type="molecule type" value="Genomic_DNA"/>
</dbReference>
<dbReference type="Gene3D" id="3.40.50.1110">
    <property type="entry name" value="SGNH hydrolase"/>
    <property type="match status" value="1"/>
</dbReference>
<feature type="region of interest" description="Disordered" evidence="3">
    <location>
        <begin position="149"/>
        <end position="170"/>
    </location>
</feature>
<evidence type="ECO:0000256" key="3">
    <source>
        <dbReference type="SAM" id="MobiDB-lite"/>
    </source>
</evidence>
<keyword evidence="6" id="KW-1185">Reference proteome</keyword>
<evidence type="ECO:0000256" key="2">
    <source>
        <dbReference type="ARBA" id="ARBA00022729"/>
    </source>
</evidence>
<evidence type="ECO:0000256" key="1">
    <source>
        <dbReference type="ARBA" id="ARBA00008668"/>
    </source>
</evidence>
<dbReference type="GO" id="GO:0016788">
    <property type="term" value="F:hydrolase activity, acting on ester bonds"/>
    <property type="evidence" value="ECO:0007669"/>
    <property type="project" value="InterPro"/>
</dbReference>
<evidence type="ECO:0000256" key="4">
    <source>
        <dbReference type="SAM" id="SignalP"/>
    </source>
</evidence>
<dbReference type="PANTHER" id="PTHR45966">
    <property type="entry name" value="GDSL-LIKE LIPASE/ACYLHYDROLASE"/>
    <property type="match status" value="1"/>
</dbReference>
<evidence type="ECO:0008006" key="7">
    <source>
        <dbReference type="Google" id="ProtNLM"/>
    </source>
</evidence>
<name>A0A835CZV3_TETSI</name>
<accession>A0A835CZV3</accession>
<evidence type="ECO:0000313" key="5">
    <source>
        <dbReference type="EMBL" id="KAF8378652.1"/>
    </source>
</evidence>
<dbReference type="Pfam" id="PF00657">
    <property type="entry name" value="Lipase_GDSL"/>
    <property type="match status" value="1"/>
</dbReference>
<dbReference type="Proteomes" id="UP000655225">
    <property type="component" value="Unassembled WGS sequence"/>
</dbReference>
<dbReference type="OMA" id="SSIFICH"/>
<reference evidence="5 6" key="1">
    <citation type="submission" date="2020-04" db="EMBL/GenBank/DDBJ databases">
        <title>Plant Genome Project.</title>
        <authorList>
            <person name="Zhang R.-G."/>
        </authorList>
    </citation>
    <scope>NUCLEOTIDE SEQUENCE [LARGE SCALE GENOMIC DNA]</scope>
    <source>
        <strain evidence="5">YNK0</strain>
        <tissue evidence="5">Leaf</tissue>
    </source>
</reference>
<keyword evidence="2 4" id="KW-0732">Signal</keyword>
<dbReference type="InterPro" id="IPR036514">
    <property type="entry name" value="SGNH_hydro_sf"/>
</dbReference>
<protein>
    <recommendedName>
        <fullName evidence="7">GDSL esterase/lipase</fullName>
    </recommendedName>
</protein>
<dbReference type="OrthoDB" id="1600564at2759"/>
<dbReference type="InterPro" id="IPR001087">
    <property type="entry name" value="GDSL"/>
</dbReference>
<dbReference type="AlphaFoldDB" id="A0A835CZV3"/>
<gene>
    <name evidence="5" type="ORF">HHK36_030001</name>
</gene>
<evidence type="ECO:0000313" key="6">
    <source>
        <dbReference type="Proteomes" id="UP000655225"/>
    </source>
</evidence>
<feature type="chain" id="PRO_5032607903" description="GDSL esterase/lipase" evidence="4">
    <location>
        <begin position="24"/>
        <end position="170"/>
    </location>
</feature>
<proteinExistence type="inferred from homology"/>
<feature type="signal peptide" evidence="4">
    <location>
        <begin position="1"/>
        <end position="23"/>
    </location>
</feature>
<sequence>MGKFLLISLFALFVSVLSHNVSAIFSFGDSLFDAGNNHFKKNCTAQADFPPYGSSFFHYPTGRFTNRRTVVDFVSNAAQYLGIDFQKLYLEVEMQVVIGSRRNYPSNGINFASGGSGVLRETNMASRCTWPSKRITISGKQPRNHLAWRCTMGDDDPGPDKAIPGIDKKE</sequence>
<comment type="similarity">
    <text evidence="1">Belongs to the 'GDSL' lipolytic enzyme family.</text>
</comment>
<comment type="caution">
    <text evidence="5">The sequence shown here is derived from an EMBL/GenBank/DDBJ whole genome shotgun (WGS) entry which is preliminary data.</text>
</comment>
<organism evidence="5 6">
    <name type="scientific">Tetracentron sinense</name>
    <name type="common">Spur-leaf</name>
    <dbReference type="NCBI Taxonomy" id="13715"/>
    <lineage>
        <taxon>Eukaryota</taxon>
        <taxon>Viridiplantae</taxon>
        <taxon>Streptophyta</taxon>
        <taxon>Embryophyta</taxon>
        <taxon>Tracheophyta</taxon>
        <taxon>Spermatophyta</taxon>
        <taxon>Magnoliopsida</taxon>
        <taxon>Trochodendrales</taxon>
        <taxon>Trochodendraceae</taxon>
        <taxon>Tetracentron</taxon>
    </lineage>
</organism>